<dbReference type="CDD" id="cd05013">
    <property type="entry name" value="SIS_RpiR"/>
    <property type="match status" value="1"/>
</dbReference>
<sequence>MLDKNATEIGQSNACTGRSIEAKTENNNVFSKIIHHYYQLTAAEKKVADFVISQQLNTQFMSISELAAASEVAEATVSRFCRQIGYKSYNAFKLAIANAGSLPSRPYPLADEIFPKDDLELIGNKLLKVNETALQQTLNLIDFNAVTAAADILCRSEKILCMGQGGSMIMAQEAAHLFTTALPGYFAIADSHLQAIVATQLTAKDAVLYFSYSGATRDLLEVQPIVHKSAAKFILVTRFPCSPGGKAADVVLQCGSNENPLQLGSIAARIAQLFVLDILFTEVCRRDEESCRVHRKNIADALADKHA</sequence>
<evidence type="ECO:0000256" key="1">
    <source>
        <dbReference type="ARBA" id="ARBA00023015"/>
    </source>
</evidence>
<dbReference type="PROSITE" id="PS51071">
    <property type="entry name" value="HTH_RPIR"/>
    <property type="match status" value="1"/>
</dbReference>
<dbReference type="OMA" id="VPFIHRS"/>
<accession>A0A2J8B3Q4</accession>
<dbReference type="GO" id="GO:0003677">
    <property type="term" value="F:DNA binding"/>
    <property type="evidence" value="ECO:0007669"/>
    <property type="project" value="UniProtKB-KW"/>
</dbReference>
<dbReference type="InterPro" id="IPR000281">
    <property type="entry name" value="HTH_RpiR"/>
</dbReference>
<feature type="domain" description="HTH rpiR-type" evidence="4">
    <location>
        <begin position="27"/>
        <end position="103"/>
    </location>
</feature>
<dbReference type="PROSITE" id="PS51464">
    <property type="entry name" value="SIS"/>
    <property type="match status" value="1"/>
</dbReference>
<evidence type="ECO:0000256" key="2">
    <source>
        <dbReference type="ARBA" id="ARBA00023125"/>
    </source>
</evidence>
<evidence type="ECO:0000259" key="4">
    <source>
        <dbReference type="PROSITE" id="PS51071"/>
    </source>
</evidence>
<evidence type="ECO:0000256" key="3">
    <source>
        <dbReference type="ARBA" id="ARBA00023163"/>
    </source>
</evidence>
<dbReference type="GO" id="GO:0003700">
    <property type="term" value="F:DNA-binding transcription factor activity"/>
    <property type="evidence" value="ECO:0007669"/>
    <property type="project" value="InterPro"/>
</dbReference>
<dbReference type="Gene3D" id="3.40.50.10490">
    <property type="entry name" value="Glucose-6-phosphate isomerase like protein, domain 1"/>
    <property type="match status" value="1"/>
</dbReference>
<dbReference type="InterPro" id="IPR036388">
    <property type="entry name" value="WH-like_DNA-bd_sf"/>
</dbReference>
<dbReference type="PANTHER" id="PTHR30514">
    <property type="entry name" value="GLUCOKINASE"/>
    <property type="match status" value="1"/>
</dbReference>
<dbReference type="EMBL" id="NBZD01000001">
    <property type="protein sequence ID" value="PNH19364.1"/>
    <property type="molecule type" value="Genomic_DNA"/>
</dbReference>
<dbReference type="InterPro" id="IPR009057">
    <property type="entry name" value="Homeodomain-like_sf"/>
</dbReference>
<dbReference type="SUPFAM" id="SSF53697">
    <property type="entry name" value="SIS domain"/>
    <property type="match status" value="1"/>
</dbReference>
<dbReference type="InterPro" id="IPR001347">
    <property type="entry name" value="SIS_dom"/>
</dbReference>
<dbReference type="SUPFAM" id="SSF46689">
    <property type="entry name" value="Homeodomain-like"/>
    <property type="match status" value="1"/>
</dbReference>
<protein>
    <submittedName>
        <fullName evidence="6">MurR/RpiR family transcriptional regulator</fullName>
    </submittedName>
</protein>
<dbReference type="InterPro" id="IPR035472">
    <property type="entry name" value="RpiR-like_SIS"/>
</dbReference>
<name>A0A2J8B3Q4_9FIRM</name>
<dbReference type="AlphaFoldDB" id="A0A2J8B3Q4"/>
<evidence type="ECO:0000259" key="5">
    <source>
        <dbReference type="PROSITE" id="PS51464"/>
    </source>
</evidence>
<gene>
    <name evidence="6" type="ORF">B7R76_00280</name>
</gene>
<keyword evidence="3" id="KW-0804">Transcription</keyword>
<keyword evidence="1" id="KW-0805">Transcription regulation</keyword>
<comment type="caution">
    <text evidence="6">The sequence shown here is derived from an EMBL/GenBank/DDBJ whole genome shotgun (WGS) entry which is preliminary data.</text>
</comment>
<dbReference type="Proteomes" id="UP000236394">
    <property type="component" value="Unassembled WGS sequence"/>
</dbReference>
<keyword evidence="2" id="KW-0238">DNA-binding</keyword>
<reference evidence="7" key="1">
    <citation type="submission" date="2017-04" db="EMBL/GenBank/DDBJ databases">
        <authorList>
            <person name="Bumgarner R.E."/>
            <person name="Fredricks D.N."/>
            <person name="Srinivasan S."/>
        </authorList>
    </citation>
    <scope>NUCLEOTIDE SEQUENCE [LARGE SCALE GENOMIC DNA]</scope>
    <source>
        <strain evidence="7">KA00405</strain>
    </source>
</reference>
<evidence type="ECO:0000313" key="6">
    <source>
        <dbReference type="EMBL" id="PNH19364.1"/>
    </source>
</evidence>
<dbReference type="Gene3D" id="1.10.10.10">
    <property type="entry name" value="Winged helix-like DNA-binding domain superfamily/Winged helix DNA-binding domain"/>
    <property type="match status" value="1"/>
</dbReference>
<proteinExistence type="predicted"/>
<dbReference type="RefSeq" id="WP_012993777.1">
    <property type="nucleotide sequence ID" value="NZ_NBZD01000001.1"/>
</dbReference>
<organism evidence="6 7">
    <name type="scientific">Mageeibacillus indolicus</name>
    <dbReference type="NCBI Taxonomy" id="884684"/>
    <lineage>
        <taxon>Bacteria</taxon>
        <taxon>Bacillati</taxon>
        <taxon>Bacillota</taxon>
        <taxon>Clostridia</taxon>
        <taxon>Eubacteriales</taxon>
        <taxon>Oscillospiraceae</taxon>
        <taxon>Mageeibacillus</taxon>
    </lineage>
</organism>
<dbReference type="GO" id="GO:1901135">
    <property type="term" value="P:carbohydrate derivative metabolic process"/>
    <property type="evidence" value="ECO:0007669"/>
    <property type="project" value="InterPro"/>
</dbReference>
<dbReference type="Pfam" id="PF01380">
    <property type="entry name" value="SIS"/>
    <property type="match status" value="1"/>
</dbReference>
<dbReference type="GO" id="GO:0097367">
    <property type="term" value="F:carbohydrate derivative binding"/>
    <property type="evidence" value="ECO:0007669"/>
    <property type="project" value="InterPro"/>
</dbReference>
<dbReference type="InterPro" id="IPR047640">
    <property type="entry name" value="RpiR-like"/>
</dbReference>
<dbReference type="InterPro" id="IPR046348">
    <property type="entry name" value="SIS_dom_sf"/>
</dbReference>
<feature type="domain" description="SIS" evidence="5">
    <location>
        <begin position="149"/>
        <end position="289"/>
    </location>
</feature>
<dbReference type="PANTHER" id="PTHR30514:SF1">
    <property type="entry name" value="HTH-TYPE TRANSCRIPTIONAL REGULATOR HEXR-RELATED"/>
    <property type="match status" value="1"/>
</dbReference>
<evidence type="ECO:0000313" key="7">
    <source>
        <dbReference type="Proteomes" id="UP000236394"/>
    </source>
</evidence>
<dbReference type="Pfam" id="PF01418">
    <property type="entry name" value="HTH_6"/>
    <property type="match status" value="1"/>
</dbReference>